<evidence type="ECO:0000256" key="2">
    <source>
        <dbReference type="ARBA" id="ARBA00022679"/>
    </source>
</evidence>
<organism evidence="4 5">
    <name type="scientific">Tessaracoccus palaemonis</name>
    <dbReference type="NCBI Taxonomy" id="2829499"/>
    <lineage>
        <taxon>Bacteria</taxon>
        <taxon>Bacillati</taxon>
        <taxon>Actinomycetota</taxon>
        <taxon>Actinomycetes</taxon>
        <taxon>Propionibacteriales</taxon>
        <taxon>Propionibacteriaceae</taxon>
        <taxon>Tessaracoccus</taxon>
    </lineage>
</organism>
<feature type="domain" description="Glycosyltransferase subfamily 4-like N-terminal" evidence="3">
    <location>
        <begin position="15"/>
        <end position="172"/>
    </location>
</feature>
<dbReference type="PANTHER" id="PTHR12526:SF510">
    <property type="entry name" value="D-INOSITOL 3-PHOSPHATE GLYCOSYLTRANSFERASE"/>
    <property type="match status" value="1"/>
</dbReference>
<dbReference type="PANTHER" id="PTHR12526">
    <property type="entry name" value="GLYCOSYLTRANSFERASE"/>
    <property type="match status" value="1"/>
</dbReference>
<reference evidence="4 5" key="1">
    <citation type="submission" date="2021-07" db="EMBL/GenBank/DDBJ databases">
        <title>complete genome sequencing of Tessaracoccus sp.J1M15.</title>
        <authorList>
            <person name="Bae J.-W."/>
            <person name="Kim D.-y."/>
        </authorList>
    </citation>
    <scope>NUCLEOTIDE SEQUENCE [LARGE SCALE GENOMIC DNA]</scope>
    <source>
        <strain evidence="4 5">J1M15</strain>
    </source>
</reference>
<evidence type="ECO:0000256" key="1">
    <source>
        <dbReference type="ARBA" id="ARBA00022676"/>
    </source>
</evidence>
<sequence>MRRALWVIPVAEVAGVARHVLDATRAGIPGWAITVAAPDGPLLHALQADGHDTRSLPVSTATETVPAVRALRSLLRTERPDVAHSHLARADILLAMASVGTGVPLVSTEHGIAADPLLYNPNRTVATVKRLAHRARCTRFSSIIAVSESTRDQVLHQWHPRCPVTVIHNGIDRVPASRSASGARRFLTLSRLAPEKNLPAVLEAFSAARAELPDATLTVAGTGSQLNLLLETAAAIGLSDSVKFPGHVDAADALAHHDVLVQLSAWENCSYALLDALNAGLGVVATPVGGNPEILPPFCLTPPAPGDRVAEAMIRQATEDNRPALPPLWPSVADMTAGIARVYEKVTT</sequence>
<dbReference type="InterPro" id="IPR028098">
    <property type="entry name" value="Glyco_trans_4-like_N"/>
</dbReference>
<gene>
    <name evidence="4" type="ORF">KDB89_00190</name>
</gene>
<protein>
    <submittedName>
        <fullName evidence="4">Glycosyltransferase family 4 protein</fullName>
    </submittedName>
</protein>
<name>A0ABX8SJW6_9ACTN</name>
<dbReference type="EMBL" id="CP079216">
    <property type="protein sequence ID" value="QXT62950.1"/>
    <property type="molecule type" value="Genomic_DNA"/>
</dbReference>
<keyword evidence="1" id="KW-0328">Glycosyltransferase</keyword>
<proteinExistence type="predicted"/>
<keyword evidence="5" id="KW-1185">Reference proteome</keyword>
<evidence type="ECO:0000259" key="3">
    <source>
        <dbReference type="Pfam" id="PF13439"/>
    </source>
</evidence>
<dbReference type="Pfam" id="PF13692">
    <property type="entry name" value="Glyco_trans_1_4"/>
    <property type="match status" value="1"/>
</dbReference>
<dbReference type="Pfam" id="PF13439">
    <property type="entry name" value="Glyco_transf_4"/>
    <property type="match status" value="1"/>
</dbReference>
<keyword evidence="2" id="KW-0808">Transferase</keyword>
<dbReference type="CDD" id="cd03801">
    <property type="entry name" value="GT4_PimA-like"/>
    <property type="match status" value="1"/>
</dbReference>
<accession>A0ABX8SJW6</accession>
<evidence type="ECO:0000313" key="4">
    <source>
        <dbReference type="EMBL" id="QXT62950.1"/>
    </source>
</evidence>
<dbReference type="Proteomes" id="UP000824504">
    <property type="component" value="Chromosome"/>
</dbReference>
<evidence type="ECO:0000313" key="5">
    <source>
        <dbReference type="Proteomes" id="UP000824504"/>
    </source>
</evidence>